<dbReference type="InterPro" id="IPR025280">
    <property type="entry name" value="SNIPE"/>
</dbReference>
<gene>
    <name evidence="4" type="ORF">J2S74_000722</name>
</gene>
<organism evidence="4 5">
    <name type="scientific">Evansella vedderi</name>
    <dbReference type="NCBI Taxonomy" id="38282"/>
    <lineage>
        <taxon>Bacteria</taxon>
        <taxon>Bacillati</taxon>
        <taxon>Bacillota</taxon>
        <taxon>Bacilli</taxon>
        <taxon>Bacillales</taxon>
        <taxon>Bacillaceae</taxon>
        <taxon>Evansella</taxon>
    </lineage>
</organism>
<keyword evidence="5" id="KW-1185">Reference proteome</keyword>
<sequence length="322" mass="38418">MGNRKWYLSTWFISIWFVFSFYIVPFIVGLVLLILQVVESKKIKKEWEESGFGDVVKAREQQEKLLKENEKIQKDIGSYEIKLNHLKEELRSKKDEIVILDEEILSQSFGFYEPKYGFENSEEYKNQLDIIREKQKQMASTKTATNHSNNWTVDGSKKKGEALNNDNIKMVVRAFNNECDAAVVKVKFNNVEAIEKRIRSAYRQLNSLNKKNRIEIKEEYLSLKLDELYLAYEYQVKKEEEKEEQRRLKEQIKEEKRIQMEIEKEKKKLEKDEQHFNNALVQYKKQLENATEEMKAEIEAKMAEIDVQLAKINEEMKVVDYR</sequence>
<evidence type="ECO:0000256" key="2">
    <source>
        <dbReference type="SAM" id="Phobius"/>
    </source>
</evidence>
<name>A0ABT9ZQ33_9BACI</name>
<keyword evidence="2" id="KW-1133">Transmembrane helix</keyword>
<keyword evidence="2" id="KW-0812">Transmembrane</keyword>
<reference evidence="4 5" key="1">
    <citation type="submission" date="2023-07" db="EMBL/GenBank/DDBJ databases">
        <title>Genomic Encyclopedia of Type Strains, Phase IV (KMG-IV): sequencing the most valuable type-strain genomes for metagenomic binning, comparative biology and taxonomic classification.</title>
        <authorList>
            <person name="Goeker M."/>
        </authorList>
    </citation>
    <scope>NUCLEOTIDE SEQUENCE [LARGE SCALE GENOMIC DNA]</scope>
    <source>
        <strain evidence="4 5">DSM 9768</strain>
    </source>
</reference>
<proteinExistence type="predicted"/>
<feature type="domain" description="SNIPE associated" evidence="3">
    <location>
        <begin position="121"/>
        <end position="239"/>
    </location>
</feature>
<dbReference type="Pfam" id="PF13250">
    <property type="entry name" value="SNIPE"/>
    <property type="match status" value="1"/>
</dbReference>
<feature type="coiled-coil region" evidence="1">
    <location>
        <begin position="191"/>
        <end position="315"/>
    </location>
</feature>
<evidence type="ECO:0000256" key="1">
    <source>
        <dbReference type="SAM" id="Coils"/>
    </source>
</evidence>
<evidence type="ECO:0000313" key="5">
    <source>
        <dbReference type="Proteomes" id="UP001230005"/>
    </source>
</evidence>
<comment type="caution">
    <text evidence="4">The sequence shown here is derived from an EMBL/GenBank/DDBJ whole genome shotgun (WGS) entry which is preliminary data.</text>
</comment>
<dbReference type="EMBL" id="JAUSUG010000002">
    <property type="protein sequence ID" value="MDQ0253350.1"/>
    <property type="molecule type" value="Genomic_DNA"/>
</dbReference>
<protein>
    <recommendedName>
        <fullName evidence="3">SNIPE associated domain-containing protein</fullName>
    </recommendedName>
</protein>
<feature type="coiled-coil region" evidence="1">
    <location>
        <begin position="55"/>
        <end position="103"/>
    </location>
</feature>
<keyword evidence="1" id="KW-0175">Coiled coil</keyword>
<evidence type="ECO:0000313" key="4">
    <source>
        <dbReference type="EMBL" id="MDQ0253350.1"/>
    </source>
</evidence>
<keyword evidence="2" id="KW-0472">Membrane</keyword>
<dbReference type="RefSeq" id="WP_307321867.1">
    <property type="nucleotide sequence ID" value="NZ_JAUSUG010000002.1"/>
</dbReference>
<accession>A0ABT9ZQ33</accession>
<dbReference type="Proteomes" id="UP001230005">
    <property type="component" value="Unassembled WGS sequence"/>
</dbReference>
<evidence type="ECO:0000259" key="3">
    <source>
        <dbReference type="Pfam" id="PF13250"/>
    </source>
</evidence>
<feature type="transmembrane region" description="Helical" evidence="2">
    <location>
        <begin position="12"/>
        <end position="35"/>
    </location>
</feature>